<dbReference type="SUPFAM" id="SSF57850">
    <property type="entry name" value="RING/U-box"/>
    <property type="match status" value="1"/>
</dbReference>
<evidence type="ECO:0000259" key="10">
    <source>
        <dbReference type="PROSITE" id="PS50089"/>
    </source>
</evidence>
<dbReference type="Gene3D" id="3.30.40.10">
    <property type="entry name" value="Zinc/RING finger domain, C3HC4 (zinc finger)"/>
    <property type="match status" value="1"/>
</dbReference>
<dbReference type="Pfam" id="PF14369">
    <property type="entry name" value="Zn_ribbon_19"/>
    <property type="match status" value="1"/>
</dbReference>
<proteinExistence type="predicted"/>
<keyword evidence="3" id="KW-0808">Transferase</keyword>
<name>A0A6J0PA35_RAPSA</name>
<dbReference type="PANTHER" id="PTHR15710:SF22">
    <property type="entry name" value="RING-TYPE E3 UBIQUITIN TRANSFERASE"/>
    <property type="match status" value="1"/>
</dbReference>
<evidence type="ECO:0000256" key="4">
    <source>
        <dbReference type="ARBA" id="ARBA00022723"/>
    </source>
</evidence>
<feature type="region of interest" description="Disordered" evidence="9">
    <location>
        <begin position="75"/>
        <end position="108"/>
    </location>
</feature>
<protein>
    <recommendedName>
        <fullName evidence="2">RING-type E3 ubiquitin transferase</fullName>
        <ecNumber evidence="2">2.3.2.27</ecNumber>
    </recommendedName>
</protein>
<dbReference type="PANTHER" id="PTHR15710">
    <property type="entry name" value="E3 UBIQUITIN-PROTEIN LIGASE PRAJA"/>
    <property type="match status" value="1"/>
</dbReference>
<dbReference type="GO" id="GO:0005737">
    <property type="term" value="C:cytoplasm"/>
    <property type="evidence" value="ECO:0007669"/>
    <property type="project" value="TreeGrafter"/>
</dbReference>
<evidence type="ECO:0000313" key="12">
    <source>
        <dbReference type="RefSeq" id="XP_018493509.1"/>
    </source>
</evidence>
<feature type="compositionally biased region" description="Acidic residues" evidence="9">
    <location>
        <begin position="84"/>
        <end position="106"/>
    </location>
</feature>
<evidence type="ECO:0000256" key="2">
    <source>
        <dbReference type="ARBA" id="ARBA00012483"/>
    </source>
</evidence>
<dbReference type="PROSITE" id="PS50089">
    <property type="entry name" value="ZF_RING_2"/>
    <property type="match status" value="1"/>
</dbReference>
<evidence type="ECO:0000313" key="11">
    <source>
        <dbReference type="Proteomes" id="UP000504610"/>
    </source>
</evidence>
<dbReference type="EC" id="2.3.2.27" evidence="2"/>
<dbReference type="FunFam" id="3.30.40.10:FF:000022">
    <property type="entry name" value="E3 ubiquitin-protein ligase RING1-like"/>
    <property type="match status" value="1"/>
</dbReference>
<keyword evidence="7" id="KW-0862">Zinc</keyword>
<sequence length="325" mass="35621">MDDATAISYWCHMCSRSVNPVIEGEIINCNLCQGGFVEEMDETPDQAVTDDDHPHQAAESLWAPILLGMMNDHDQNQRASQSNLEDDSDDDDGGGDDDGENNDGEFDLERHLEEIMRRRRRHSAAILDLLQGIRAGLSVESENNGEDSNNNNNNNNQDSELVVLINSFNQRIRIQDSGVDASSVPSGSLGDYFIGPGFETLLQRLAENDPNNRYGTPPATKEAVESLETVKVVGEEGLVVQCSVCLDDFEIGVEAKEMPCKHKFHSECLLPWLELHSSCPVCRYLLPAGDDDGETKTDAETSSNVSMENNGTSVDSGSNNPSVND</sequence>
<keyword evidence="4" id="KW-0479">Metal-binding</keyword>
<reference evidence="11" key="1">
    <citation type="journal article" date="2019" name="Database">
        <title>The radish genome database (RadishGD): an integrated information resource for radish genomics.</title>
        <authorList>
            <person name="Yu H.J."/>
            <person name="Baek S."/>
            <person name="Lee Y.J."/>
            <person name="Cho A."/>
            <person name="Mun J.H."/>
        </authorList>
    </citation>
    <scope>NUCLEOTIDE SEQUENCE [LARGE SCALE GENOMIC DNA]</scope>
    <source>
        <strain evidence="11">cv. WK10039</strain>
    </source>
</reference>
<dbReference type="Proteomes" id="UP000504610">
    <property type="component" value="Chromosome 5"/>
</dbReference>
<accession>A0A6J0PA35</accession>
<dbReference type="RefSeq" id="XP_018493509.1">
    <property type="nucleotide sequence ID" value="XM_018638007.2"/>
</dbReference>
<dbReference type="InterPro" id="IPR001841">
    <property type="entry name" value="Znf_RING"/>
</dbReference>
<dbReference type="GO" id="GO:0061630">
    <property type="term" value="F:ubiquitin protein ligase activity"/>
    <property type="evidence" value="ECO:0007669"/>
    <property type="project" value="UniProtKB-EC"/>
</dbReference>
<evidence type="ECO:0000256" key="8">
    <source>
        <dbReference type="PROSITE-ProRule" id="PRU00175"/>
    </source>
</evidence>
<keyword evidence="6" id="KW-0833">Ubl conjugation pathway</keyword>
<evidence type="ECO:0000256" key="6">
    <source>
        <dbReference type="ARBA" id="ARBA00022786"/>
    </source>
</evidence>
<keyword evidence="11" id="KW-1185">Reference proteome</keyword>
<dbReference type="InterPro" id="IPR039525">
    <property type="entry name" value="RNF126-like_zinc-ribbon"/>
</dbReference>
<dbReference type="KEGG" id="rsz:108863546"/>
<feature type="compositionally biased region" description="Polar residues" evidence="9">
    <location>
        <begin position="300"/>
        <end position="325"/>
    </location>
</feature>
<organism evidence="11 12">
    <name type="scientific">Raphanus sativus</name>
    <name type="common">Radish</name>
    <name type="synonym">Raphanus raphanistrum var. sativus</name>
    <dbReference type="NCBI Taxonomy" id="3726"/>
    <lineage>
        <taxon>Eukaryota</taxon>
        <taxon>Viridiplantae</taxon>
        <taxon>Streptophyta</taxon>
        <taxon>Embryophyta</taxon>
        <taxon>Tracheophyta</taxon>
        <taxon>Spermatophyta</taxon>
        <taxon>Magnoliopsida</taxon>
        <taxon>eudicotyledons</taxon>
        <taxon>Gunneridae</taxon>
        <taxon>Pentapetalae</taxon>
        <taxon>rosids</taxon>
        <taxon>malvids</taxon>
        <taxon>Brassicales</taxon>
        <taxon>Brassicaceae</taxon>
        <taxon>Brassiceae</taxon>
        <taxon>Raphanus</taxon>
    </lineage>
</organism>
<evidence type="ECO:0000256" key="1">
    <source>
        <dbReference type="ARBA" id="ARBA00000900"/>
    </source>
</evidence>
<dbReference type="GO" id="GO:0008270">
    <property type="term" value="F:zinc ion binding"/>
    <property type="evidence" value="ECO:0007669"/>
    <property type="project" value="UniProtKB-KW"/>
</dbReference>
<dbReference type="AlphaFoldDB" id="A0A6J0PA35"/>
<dbReference type="CDD" id="cd16667">
    <property type="entry name" value="RING-H2_RNF126-like"/>
    <property type="match status" value="1"/>
</dbReference>
<gene>
    <name evidence="12" type="primary">LOC108863546</name>
</gene>
<reference evidence="12" key="2">
    <citation type="submission" date="2025-08" db="UniProtKB">
        <authorList>
            <consortium name="RefSeq"/>
        </authorList>
    </citation>
    <scope>IDENTIFICATION</scope>
    <source>
        <tissue evidence="12">Leaf</tissue>
    </source>
</reference>
<dbReference type="SMART" id="SM00184">
    <property type="entry name" value="RING"/>
    <property type="match status" value="1"/>
</dbReference>
<dbReference type="GO" id="GO:0016567">
    <property type="term" value="P:protein ubiquitination"/>
    <property type="evidence" value="ECO:0007669"/>
    <property type="project" value="TreeGrafter"/>
</dbReference>
<evidence type="ECO:0000256" key="7">
    <source>
        <dbReference type="ARBA" id="ARBA00022833"/>
    </source>
</evidence>
<evidence type="ECO:0000256" key="5">
    <source>
        <dbReference type="ARBA" id="ARBA00022771"/>
    </source>
</evidence>
<feature type="domain" description="RING-type" evidence="10">
    <location>
        <begin position="242"/>
        <end position="283"/>
    </location>
</feature>
<comment type="catalytic activity">
    <reaction evidence="1">
        <text>S-ubiquitinyl-[E2 ubiquitin-conjugating enzyme]-L-cysteine + [acceptor protein]-L-lysine = [E2 ubiquitin-conjugating enzyme]-L-cysteine + N(6)-ubiquitinyl-[acceptor protein]-L-lysine.</text>
        <dbReference type="EC" id="2.3.2.27"/>
    </reaction>
</comment>
<dbReference type="GeneID" id="108863546"/>
<dbReference type="OrthoDB" id="21204at2759"/>
<keyword evidence="5 8" id="KW-0863">Zinc-finger</keyword>
<dbReference type="Pfam" id="PF13639">
    <property type="entry name" value="zf-RING_2"/>
    <property type="match status" value="1"/>
</dbReference>
<evidence type="ECO:0000256" key="9">
    <source>
        <dbReference type="SAM" id="MobiDB-lite"/>
    </source>
</evidence>
<evidence type="ECO:0000256" key="3">
    <source>
        <dbReference type="ARBA" id="ARBA00022679"/>
    </source>
</evidence>
<feature type="region of interest" description="Disordered" evidence="9">
    <location>
        <begin position="289"/>
        <end position="325"/>
    </location>
</feature>
<dbReference type="InterPro" id="IPR013083">
    <property type="entry name" value="Znf_RING/FYVE/PHD"/>
</dbReference>